<keyword evidence="2" id="KW-1185">Reference proteome</keyword>
<name>A0A8J5IAL2_9STRA</name>
<dbReference type="AlphaFoldDB" id="A0A8J5IAL2"/>
<sequence length="115" mass="12992">MDVSYIRGCKRDPRADSKVNVAFKNAYLEKKLAILSARLVPKLTEVYVDERYCNVNHGRRSCLGTSDERLSISYRGVKYEVPKQHGEISRRELLLKLPVPVKGIGMLSPQNISAS</sequence>
<comment type="caution">
    <text evidence="1">The sequence shown here is derived from an EMBL/GenBank/DDBJ whole genome shotgun (WGS) entry which is preliminary data.</text>
</comment>
<proteinExistence type="predicted"/>
<dbReference type="Proteomes" id="UP000709295">
    <property type="component" value="Unassembled WGS sequence"/>
</dbReference>
<evidence type="ECO:0000313" key="1">
    <source>
        <dbReference type="EMBL" id="KAG6943898.1"/>
    </source>
</evidence>
<organism evidence="1 2">
    <name type="scientific">Phytophthora aleatoria</name>
    <dbReference type="NCBI Taxonomy" id="2496075"/>
    <lineage>
        <taxon>Eukaryota</taxon>
        <taxon>Sar</taxon>
        <taxon>Stramenopiles</taxon>
        <taxon>Oomycota</taxon>
        <taxon>Peronosporomycetes</taxon>
        <taxon>Peronosporales</taxon>
        <taxon>Peronosporaceae</taxon>
        <taxon>Phytophthora</taxon>
    </lineage>
</organism>
<evidence type="ECO:0000313" key="2">
    <source>
        <dbReference type="Proteomes" id="UP000709295"/>
    </source>
</evidence>
<dbReference type="EMBL" id="JAENGY010002543">
    <property type="protein sequence ID" value="KAG6943898.1"/>
    <property type="molecule type" value="Genomic_DNA"/>
</dbReference>
<gene>
    <name evidence="1" type="ORF">JG688_00017375</name>
</gene>
<reference evidence="1" key="1">
    <citation type="submission" date="2021-01" db="EMBL/GenBank/DDBJ databases">
        <title>Phytophthora aleatoria, a newly-described species from Pinus radiata is distinct from Phytophthora cactorum isolates based on comparative genomics.</title>
        <authorList>
            <person name="Mcdougal R."/>
            <person name="Panda P."/>
            <person name="Williams N."/>
            <person name="Studholme D.J."/>
        </authorList>
    </citation>
    <scope>NUCLEOTIDE SEQUENCE</scope>
    <source>
        <strain evidence="1">NZFS 4037</strain>
    </source>
</reference>
<protein>
    <submittedName>
        <fullName evidence="1">Uncharacterized protein</fullName>
    </submittedName>
</protein>
<accession>A0A8J5IAL2</accession>